<evidence type="ECO:0000313" key="1">
    <source>
        <dbReference type="EMBL" id="VAW89523.1"/>
    </source>
</evidence>
<accession>A0A3B0ZMV7</accession>
<dbReference type="AlphaFoldDB" id="A0A3B0ZMV7"/>
<dbReference type="InterPro" id="IPR024364">
    <property type="entry name" value="Baseplate_phage_T4-like"/>
</dbReference>
<dbReference type="Pfam" id="PF12322">
    <property type="entry name" value="T4_baseplate"/>
    <property type="match status" value="1"/>
</dbReference>
<name>A0A3B0ZMV7_9ZZZZ</name>
<reference evidence="1" key="1">
    <citation type="submission" date="2018-06" db="EMBL/GenBank/DDBJ databases">
        <authorList>
            <person name="Zhirakovskaya E."/>
        </authorList>
    </citation>
    <scope>NUCLEOTIDE SEQUENCE</scope>
</reference>
<dbReference type="EMBL" id="UOFP01000277">
    <property type="protein sequence ID" value="VAW89523.1"/>
    <property type="molecule type" value="Genomic_DNA"/>
</dbReference>
<organism evidence="1">
    <name type="scientific">hydrothermal vent metagenome</name>
    <dbReference type="NCBI Taxonomy" id="652676"/>
    <lineage>
        <taxon>unclassified sequences</taxon>
        <taxon>metagenomes</taxon>
        <taxon>ecological metagenomes</taxon>
    </lineage>
</organism>
<evidence type="ECO:0008006" key="2">
    <source>
        <dbReference type="Google" id="ProtNLM"/>
    </source>
</evidence>
<gene>
    <name evidence="1" type="ORF">MNBD_GAMMA18-1277</name>
</gene>
<protein>
    <recommendedName>
        <fullName evidence="2">Phage baseplate protein</fullName>
    </recommendedName>
</protein>
<sequence>MRPLEATELLDVWEQGLNQPPLQRALMLVTAASPELDSEAVAGLSIGARDARLLQLREWMFGPRLLNTAQCPQCTERVEWEGRTTDLRIQAVDRVDLAEESALEIAGYQLHFRLPDSGDIAAVMASTQGEGDASSMALIKRCIISANHQGKTCDLAELPQQALDALSQKIEQLDPQAEIRTELTCPECSHQWDVLFDIGGFLWIEINNWAERTLRTIHRLATAYGWTETEILNLSPVRRQLYLGMVSR</sequence>
<proteinExistence type="predicted"/>